<feature type="compositionally biased region" description="Gly residues" evidence="1">
    <location>
        <begin position="58"/>
        <end position="76"/>
    </location>
</feature>
<dbReference type="OrthoDB" id="48988at2759"/>
<dbReference type="GO" id="GO:0005829">
    <property type="term" value="C:cytosol"/>
    <property type="evidence" value="ECO:0007669"/>
    <property type="project" value="TreeGrafter"/>
</dbReference>
<accession>A0A830HW41</accession>
<feature type="region of interest" description="Disordered" evidence="1">
    <location>
        <begin position="28"/>
        <end position="78"/>
    </location>
</feature>
<dbReference type="InterPro" id="IPR036812">
    <property type="entry name" value="NAD(P)_OxRdtase_dom_sf"/>
</dbReference>
<dbReference type="GO" id="GO:0016491">
    <property type="term" value="F:oxidoreductase activity"/>
    <property type="evidence" value="ECO:0007669"/>
    <property type="project" value="InterPro"/>
</dbReference>
<feature type="compositionally biased region" description="Basic residues" evidence="1">
    <location>
        <begin position="44"/>
        <end position="54"/>
    </location>
</feature>
<dbReference type="AlphaFoldDB" id="A0A830HW41"/>
<protein>
    <recommendedName>
        <fullName evidence="2">NADP-dependent oxidoreductase domain-containing protein</fullName>
    </recommendedName>
</protein>
<dbReference type="InterPro" id="IPR020471">
    <property type="entry name" value="AKR"/>
</dbReference>
<evidence type="ECO:0000259" key="2">
    <source>
        <dbReference type="Pfam" id="PF00248"/>
    </source>
</evidence>
<reference evidence="3" key="1">
    <citation type="submission" date="2020-10" db="EMBL/GenBank/DDBJ databases">
        <title>Unveiling of a novel bifunctional photoreceptor, Dualchrome1, isolated from a cosmopolitan green alga.</title>
        <authorList>
            <person name="Suzuki S."/>
            <person name="Kawachi M."/>
        </authorList>
    </citation>
    <scope>NUCLEOTIDE SEQUENCE</scope>
    <source>
        <strain evidence="3">NIES 2893</strain>
    </source>
</reference>
<keyword evidence="4" id="KW-1185">Reference proteome</keyword>
<evidence type="ECO:0000313" key="4">
    <source>
        <dbReference type="Proteomes" id="UP000660262"/>
    </source>
</evidence>
<dbReference type="SUPFAM" id="SSF51430">
    <property type="entry name" value="NAD(P)-linked oxidoreductase"/>
    <property type="match status" value="1"/>
</dbReference>
<sequence>MVRLLSPVGGGLFLALLGVFGVAYRRRRNGGDNKNTRAGARGGSRAHKGKGKPHKLSDGGGDGLKSGGSSSAGGGSSSFVEARDNVALQLTPALKPRTAQIKLATDVVMGCSTLAGMFTALPEGDAVKTVEAALLAGIKTFDTAPHYGLGLSEERLGRALAMLSTIAKLTPGKVQVWTKVGRVIYDSSRGETAPKDADVEHGNMAGNPGCIFPETSKTRTPVLDYTADGVRRSFHDSQRRLRLEPDNLSGKVSGRNSPGLVERNVLLTDSGIVGVRVHDAETEERFAAAMKPGSGAVDGMVQLRKEGLLTNVSIGMNDASYVLRMIEGKPNGTFNSVMLAGSWNLLDQSGLGVLKACDARNIEVHNAGVFASGLLVGGSTYRYSKAPPEMVAKTERWGKLAAKFAVPLPAVALHFAFAPAVVSKVAVGLKTPAEVESTKRWLSTAIPAALWSEAKTAGLLDAACPTPGSIHAR</sequence>
<evidence type="ECO:0000256" key="1">
    <source>
        <dbReference type="SAM" id="MobiDB-lite"/>
    </source>
</evidence>
<proteinExistence type="predicted"/>
<dbReference type="CDD" id="cd19152">
    <property type="entry name" value="AKR_AKR15A"/>
    <property type="match status" value="1"/>
</dbReference>
<dbReference type="InterPro" id="IPR023210">
    <property type="entry name" value="NADP_OxRdtase_dom"/>
</dbReference>
<dbReference type="PANTHER" id="PTHR42686:SF1">
    <property type="entry name" value="GH17980P-RELATED"/>
    <property type="match status" value="1"/>
</dbReference>
<comment type="caution">
    <text evidence="3">The sequence shown here is derived from an EMBL/GenBank/DDBJ whole genome shotgun (WGS) entry which is preliminary data.</text>
</comment>
<dbReference type="Pfam" id="PF00248">
    <property type="entry name" value="Aldo_ket_red"/>
    <property type="match status" value="1"/>
</dbReference>
<feature type="domain" description="NADP-dependent oxidoreductase" evidence="2">
    <location>
        <begin position="107"/>
        <end position="449"/>
    </location>
</feature>
<dbReference type="PANTHER" id="PTHR42686">
    <property type="entry name" value="GH17980P-RELATED"/>
    <property type="match status" value="1"/>
</dbReference>
<name>A0A830HW41_9CHLO</name>
<dbReference type="Gene3D" id="3.20.20.100">
    <property type="entry name" value="NADP-dependent oxidoreductase domain"/>
    <property type="match status" value="1"/>
</dbReference>
<dbReference type="EMBL" id="BNJQ01000027">
    <property type="protein sequence ID" value="GHP09990.1"/>
    <property type="molecule type" value="Genomic_DNA"/>
</dbReference>
<evidence type="ECO:0000313" key="3">
    <source>
        <dbReference type="EMBL" id="GHP09990.1"/>
    </source>
</evidence>
<organism evidence="3 4">
    <name type="scientific">Pycnococcus provasolii</name>
    <dbReference type="NCBI Taxonomy" id="41880"/>
    <lineage>
        <taxon>Eukaryota</taxon>
        <taxon>Viridiplantae</taxon>
        <taxon>Chlorophyta</taxon>
        <taxon>Pseudoscourfieldiophyceae</taxon>
        <taxon>Pseudoscourfieldiales</taxon>
        <taxon>Pycnococcaceae</taxon>
        <taxon>Pycnococcus</taxon>
    </lineage>
</organism>
<dbReference type="Proteomes" id="UP000660262">
    <property type="component" value="Unassembled WGS sequence"/>
</dbReference>
<gene>
    <name evidence="3" type="ORF">PPROV_000872300</name>
</gene>